<accession>A0A165STS9</accession>
<dbReference type="Pfam" id="PF00076">
    <property type="entry name" value="RRM_1"/>
    <property type="match status" value="1"/>
</dbReference>
<proteinExistence type="predicted"/>
<dbReference type="AlphaFoldDB" id="A0A165STS9"/>
<dbReference type="OrthoDB" id="439808at2759"/>
<protein>
    <recommendedName>
        <fullName evidence="3">RRM domain-containing protein</fullName>
    </recommendedName>
</protein>
<dbReference type="InterPro" id="IPR000504">
    <property type="entry name" value="RRM_dom"/>
</dbReference>
<dbReference type="SUPFAM" id="SSF54928">
    <property type="entry name" value="RNA-binding domain, RBD"/>
    <property type="match status" value="1"/>
</dbReference>
<evidence type="ECO:0000259" key="3">
    <source>
        <dbReference type="PROSITE" id="PS50102"/>
    </source>
</evidence>
<evidence type="ECO:0000256" key="1">
    <source>
        <dbReference type="PROSITE-ProRule" id="PRU00176"/>
    </source>
</evidence>
<feature type="compositionally biased region" description="Low complexity" evidence="2">
    <location>
        <begin position="1"/>
        <end position="15"/>
    </location>
</feature>
<gene>
    <name evidence="4" type="ORF">DAEQUDRAFT_722625</name>
</gene>
<evidence type="ECO:0000313" key="5">
    <source>
        <dbReference type="Proteomes" id="UP000076727"/>
    </source>
</evidence>
<sequence length="161" mass="17232">MSSASSSSSSASLSDSETEILPRNPDEDSEEEASDAASSSSDESDNSVEEEDDVPVLSHKEQRRQKKKELRQQKAEAAAATDGLSAKQKGKQPVKNTAELAPSKLPKRQNSVWVGNLTFKTTPDALRKFFDGVGEITRIHMPMKMASGGPGGGGARKENRG</sequence>
<feature type="region of interest" description="Disordered" evidence="2">
    <location>
        <begin position="1"/>
        <end position="109"/>
    </location>
</feature>
<feature type="region of interest" description="Disordered" evidence="2">
    <location>
        <begin position="141"/>
        <end position="161"/>
    </location>
</feature>
<dbReference type="STRING" id="1314783.A0A165STS9"/>
<dbReference type="PROSITE" id="PS50102">
    <property type="entry name" value="RRM"/>
    <property type="match status" value="1"/>
</dbReference>
<dbReference type="GO" id="GO:0003723">
    <property type="term" value="F:RNA binding"/>
    <property type="evidence" value="ECO:0007669"/>
    <property type="project" value="UniProtKB-UniRule"/>
</dbReference>
<dbReference type="Gene3D" id="3.30.70.330">
    <property type="match status" value="1"/>
</dbReference>
<reference evidence="4 5" key="1">
    <citation type="journal article" date="2016" name="Mol. Biol. Evol.">
        <title>Comparative Genomics of Early-Diverging Mushroom-Forming Fungi Provides Insights into the Origins of Lignocellulose Decay Capabilities.</title>
        <authorList>
            <person name="Nagy L.G."/>
            <person name="Riley R."/>
            <person name="Tritt A."/>
            <person name="Adam C."/>
            <person name="Daum C."/>
            <person name="Floudas D."/>
            <person name="Sun H."/>
            <person name="Yadav J.S."/>
            <person name="Pangilinan J."/>
            <person name="Larsson K.H."/>
            <person name="Matsuura K."/>
            <person name="Barry K."/>
            <person name="Labutti K."/>
            <person name="Kuo R."/>
            <person name="Ohm R.A."/>
            <person name="Bhattacharya S.S."/>
            <person name="Shirouzu T."/>
            <person name="Yoshinaga Y."/>
            <person name="Martin F.M."/>
            <person name="Grigoriev I.V."/>
            <person name="Hibbett D.S."/>
        </authorList>
    </citation>
    <scope>NUCLEOTIDE SEQUENCE [LARGE SCALE GENOMIC DNA]</scope>
    <source>
        <strain evidence="4 5">L-15889</strain>
    </source>
</reference>
<dbReference type="InterPro" id="IPR012677">
    <property type="entry name" value="Nucleotide-bd_a/b_plait_sf"/>
</dbReference>
<evidence type="ECO:0000256" key="2">
    <source>
        <dbReference type="SAM" id="MobiDB-lite"/>
    </source>
</evidence>
<evidence type="ECO:0000313" key="4">
    <source>
        <dbReference type="EMBL" id="KZT72479.1"/>
    </source>
</evidence>
<feature type="domain" description="RRM" evidence="3">
    <location>
        <begin position="110"/>
        <end position="161"/>
    </location>
</feature>
<name>A0A165STS9_9APHY</name>
<dbReference type="InterPro" id="IPR035979">
    <property type="entry name" value="RBD_domain_sf"/>
</dbReference>
<dbReference type="Proteomes" id="UP000076727">
    <property type="component" value="Unassembled WGS sequence"/>
</dbReference>
<dbReference type="EMBL" id="KV429040">
    <property type="protein sequence ID" value="KZT72479.1"/>
    <property type="molecule type" value="Genomic_DNA"/>
</dbReference>
<keyword evidence="1" id="KW-0694">RNA-binding</keyword>
<feature type="compositionally biased region" description="Acidic residues" evidence="2">
    <location>
        <begin position="42"/>
        <end position="54"/>
    </location>
</feature>
<organism evidence="4 5">
    <name type="scientific">Daedalea quercina L-15889</name>
    <dbReference type="NCBI Taxonomy" id="1314783"/>
    <lineage>
        <taxon>Eukaryota</taxon>
        <taxon>Fungi</taxon>
        <taxon>Dikarya</taxon>
        <taxon>Basidiomycota</taxon>
        <taxon>Agaricomycotina</taxon>
        <taxon>Agaricomycetes</taxon>
        <taxon>Polyporales</taxon>
        <taxon>Fomitopsis</taxon>
    </lineage>
</organism>
<keyword evidence="5" id="KW-1185">Reference proteome</keyword>